<dbReference type="InterPro" id="IPR019842">
    <property type="entry name" value="Uricase_CS"/>
</dbReference>
<dbReference type="PANTHER" id="PTHR42874:SF1">
    <property type="entry name" value="URICASE"/>
    <property type="match status" value="1"/>
</dbReference>
<dbReference type="UniPathway" id="UPA00394">
    <property type="reaction ID" value="UER00650"/>
</dbReference>
<comment type="catalytic activity">
    <reaction evidence="7 10">
        <text>urate + O2 + H2O = 5-hydroxyisourate + H2O2</text>
        <dbReference type="Rhea" id="RHEA:21368"/>
        <dbReference type="ChEBI" id="CHEBI:15377"/>
        <dbReference type="ChEBI" id="CHEBI:15379"/>
        <dbReference type="ChEBI" id="CHEBI:16240"/>
        <dbReference type="ChEBI" id="CHEBI:17775"/>
        <dbReference type="ChEBI" id="CHEBI:18072"/>
        <dbReference type="EC" id="1.7.3.3"/>
    </reaction>
</comment>
<comment type="subcellular location">
    <subcellularLocation>
        <location evidence="1 7">Peroxisome</location>
    </subcellularLocation>
</comment>
<keyword evidence="5 7" id="KW-0560">Oxidoreductase</keyword>
<keyword evidence="12" id="KW-1185">Reference proteome</keyword>
<evidence type="ECO:0000256" key="5">
    <source>
        <dbReference type="ARBA" id="ARBA00023002"/>
    </source>
</evidence>
<feature type="active site" description="Charge relay system" evidence="8">
    <location>
        <position position="12"/>
    </location>
</feature>
<comment type="similarity">
    <text evidence="3 7 10">Belongs to the uricase family.</text>
</comment>
<dbReference type="GO" id="GO:0006145">
    <property type="term" value="P:purine nucleobase catabolic process"/>
    <property type="evidence" value="ECO:0007669"/>
    <property type="project" value="TreeGrafter"/>
</dbReference>
<feature type="binding site" evidence="9">
    <location>
        <position position="244"/>
    </location>
    <ligand>
        <name>urate</name>
        <dbReference type="ChEBI" id="CHEBI:17775"/>
    </ligand>
</feature>
<evidence type="ECO:0000256" key="9">
    <source>
        <dbReference type="PIRSR" id="PIRSR000241-2"/>
    </source>
</evidence>
<feature type="binding site" evidence="9">
    <location>
        <position position="175"/>
    </location>
    <ligand>
        <name>5-hydroxyisourate</name>
        <dbReference type="ChEBI" id="CHEBI:18072"/>
    </ligand>
</feature>
<reference evidence="11 12" key="1">
    <citation type="submission" date="2018-02" db="EMBL/GenBank/DDBJ databases">
        <title>The genomes of Aspergillus section Nigri reveals drivers in fungal speciation.</title>
        <authorList>
            <consortium name="DOE Joint Genome Institute"/>
            <person name="Vesth T.C."/>
            <person name="Nybo J."/>
            <person name="Theobald S."/>
            <person name="Brandl J."/>
            <person name="Frisvad J.C."/>
            <person name="Nielsen K.F."/>
            <person name="Lyhne E.K."/>
            <person name="Kogle M.E."/>
            <person name="Kuo A."/>
            <person name="Riley R."/>
            <person name="Clum A."/>
            <person name="Nolan M."/>
            <person name="Lipzen A."/>
            <person name="Salamov A."/>
            <person name="Henrissat B."/>
            <person name="Wiebenga A."/>
            <person name="De vries R.P."/>
            <person name="Grigoriev I.V."/>
            <person name="Mortensen U.H."/>
            <person name="Andersen M.R."/>
            <person name="Baker S.E."/>
        </authorList>
    </citation>
    <scope>NUCLEOTIDE SEQUENCE [LARGE SCALE GENOMIC DNA]</scope>
    <source>
        <strain evidence="11 12">CBS 101889</strain>
    </source>
</reference>
<feature type="binding site" evidence="9">
    <location>
        <position position="192"/>
    </location>
    <ligand>
        <name>urate</name>
        <dbReference type="ChEBI" id="CHEBI:17775"/>
    </ligand>
</feature>
<evidence type="ECO:0000256" key="1">
    <source>
        <dbReference type="ARBA" id="ARBA00004275"/>
    </source>
</evidence>
<dbReference type="GO" id="GO:0005777">
    <property type="term" value="C:peroxisome"/>
    <property type="evidence" value="ECO:0007669"/>
    <property type="project" value="UniProtKB-SubCell"/>
</dbReference>
<dbReference type="CDD" id="cd00445">
    <property type="entry name" value="Uricase"/>
    <property type="match status" value="1"/>
</dbReference>
<gene>
    <name evidence="11" type="ORF">BO97DRAFT_478366</name>
</gene>
<feature type="binding site" evidence="9">
    <location>
        <position position="270"/>
    </location>
    <ligand>
        <name>O2</name>
        <dbReference type="ChEBI" id="CHEBI:15379"/>
    </ligand>
</feature>
<keyword evidence="6 7" id="KW-0576">Peroxisome</keyword>
<evidence type="ECO:0000256" key="10">
    <source>
        <dbReference type="RuleBase" id="RU004455"/>
    </source>
</evidence>
<dbReference type="PANTHER" id="PTHR42874">
    <property type="entry name" value="URICASE"/>
    <property type="match status" value="1"/>
</dbReference>
<dbReference type="PRINTS" id="PR00093">
    <property type="entry name" value="URICASE"/>
</dbReference>
<dbReference type="PROSITE" id="PS00366">
    <property type="entry name" value="URICASE"/>
    <property type="match status" value="1"/>
</dbReference>
<evidence type="ECO:0000256" key="3">
    <source>
        <dbReference type="ARBA" id="ARBA00009760"/>
    </source>
</evidence>
<evidence type="ECO:0000256" key="7">
    <source>
        <dbReference type="PIRNR" id="PIRNR000241"/>
    </source>
</evidence>
<evidence type="ECO:0000313" key="11">
    <source>
        <dbReference type="EMBL" id="RAL11623.1"/>
    </source>
</evidence>
<dbReference type="FunFam" id="3.10.270.10:FF:000001">
    <property type="entry name" value="Uricase"/>
    <property type="match status" value="1"/>
</dbReference>
<feature type="binding site" evidence="9">
    <location>
        <position position="244"/>
    </location>
    <ligand>
        <name>5-hydroxyisourate</name>
        <dbReference type="ChEBI" id="CHEBI:18072"/>
    </ligand>
</feature>
<dbReference type="OrthoDB" id="9992118at2759"/>
<dbReference type="Pfam" id="PF01014">
    <property type="entry name" value="Uricase"/>
    <property type="match status" value="2"/>
</dbReference>
<organism evidence="11 12">
    <name type="scientific">Aspergillus homomorphus (strain CBS 101889)</name>
    <dbReference type="NCBI Taxonomy" id="1450537"/>
    <lineage>
        <taxon>Eukaryota</taxon>
        <taxon>Fungi</taxon>
        <taxon>Dikarya</taxon>
        <taxon>Ascomycota</taxon>
        <taxon>Pezizomycotina</taxon>
        <taxon>Eurotiomycetes</taxon>
        <taxon>Eurotiomycetidae</taxon>
        <taxon>Eurotiales</taxon>
        <taxon>Aspergillaceae</taxon>
        <taxon>Aspergillus</taxon>
        <taxon>Aspergillus subgen. Circumdati</taxon>
    </lineage>
</organism>
<dbReference type="VEuPathDB" id="FungiDB:BO97DRAFT_478366"/>
<evidence type="ECO:0000256" key="2">
    <source>
        <dbReference type="ARBA" id="ARBA00004831"/>
    </source>
</evidence>
<dbReference type="Gene3D" id="3.10.270.10">
    <property type="entry name" value="Urate Oxidase"/>
    <property type="match status" value="1"/>
</dbReference>
<evidence type="ECO:0000256" key="8">
    <source>
        <dbReference type="PIRSR" id="PIRSR000241-1"/>
    </source>
</evidence>
<feature type="binding site" evidence="9">
    <location>
        <position position="243"/>
    </location>
    <ligand>
        <name>urate</name>
        <dbReference type="ChEBI" id="CHEBI:17775"/>
    </ligand>
</feature>
<proteinExistence type="inferred from homology"/>
<evidence type="ECO:0000256" key="4">
    <source>
        <dbReference type="ARBA" id="ARBA00022631"/>
    </source>
</evidence>
<feature type="active site" description="Charge relay system" evidence="8">
    <location>
        <position position="272"/>
    </location>
</feature>
<feature type="binding site" evidence="9">
    <location>
        <position position="175"/>
    </location>
    <ligand>
        <name>urate</name>
        <dbReference type="ChEBI" id="CHEBI:17775"/>
    </ligand>
</feature>
<sequence>MSSPVTAARYGKDNVRVYKVHRDEKTGVQTVVEMTVCVLLEGEIDTSYTQADNSVVVATDSIKNTIYILAKQNPVTPPELFGSILGHHFVTKYKHIHAAHAHIITHRWTRMTIDGRPHPHSFLRDGEETRNVQVDVVENAPSSSPSSAGKTGTIDIDIKSSLAKLTVLKSTNSQFWGFVRDEYTTLPETWDRILSTDVEAAWQWQRFAGLDAVRAAVPRFDTTWAAAREITLKTFAEDNSASVQNTMYKMAEQILEKQPLLETVEYALPNKHYFEIDLSWHKGLKNTGKDAEVYAPQSGPNGLIKCTVGRKTKAKL</sequence>
<dbReference type="GO" id="GO:0019628">
    <property type="term" value="P:urate catabolic process"/>
    <property type="evidence" value="ECO:0007669"/>
    <property type="project" value="UniProtKB-UniPathway"/>
</dbReference>
<dbReference type="SUPFAM" id="SSF55620">
    <property type="entry name" value="Tetrahydrobiopterin biosynthesis enzymes-like"/>
    <property type="match status" value="2"/>
</dbReference>
<feature type="binding site" evidence="9">
    <location>
        <position position="270"/>
    </location>
    <ligand>
        <name>5-hydroxyisourate</name>
        <dbReference type="ChEBI" id="CHEBI:18072"/>
    </ligand>
</feature>
<dbReference type="InterPro" id="IPR002042">
    <property type="entry name" value="Uricase"/>
</dbReference>
<dbReference type="EMBL" id="KZ824287">
    <property type="protein sequence ID" value="RAL11623.1"/>
    <property type="molecule type" value="Genomic_DNA"/>
</dbReference>
<feature type="active site" description="Charge relay system" evidence="8">
    <location>
        <position position="59"/>
    </location>
</feature>
<dbReference type="NCBIfam" id="TIGR03383">
    <property type="entry name" value="urate_oxi"/>
    <property type="match status" value="1"/>
</dbReference>
<name>A0A395HW24_ASPHC</name>
<accession>A0A395HW24</accession>
<keyword evidence="4 7" id="KW-0659">Purine metabolism</keyword>
<comment type="function">
    <text evidence="7 10">Catalyzes the oxidation of uric acid to 5-hydroxyisourate, which is further processed to form (S)-allantoin.</text>
</comment>
<comment type="pathway">
    <text evidence="2 7">Purine metabolism; urate degradation; (S)-allantoin from urate: step 1/3.</text>
</comment>
<feature type="binding site" evidence="9">
    <location>
        <position position="59"/>
    </location>
    <ligand>
        <name>urate</name>
        <dbReference type="ChEBI" id="CHEBI:17775"/>
    </ligand>
</feature>
<evidence type="ECO:0000313" key="12">
    <source>
        <dbReference type="Proteomes" id="UP000248961"/>
    </source>
</evidence>
<dbReference type="AlphaFoldDB" id="A0A395HW24"/>
<protein>
    <recommendedName>
        <fullName evidence="7 10">Uricase</fullName>
        <ecNumber evidence="7 10">1.7.3.3</ecNumber>
    </recommendedName>
    <alternativeName>
        <fullName evidence="7">Urate oxidase</fullName>
    </alternativeName>
</protein>
<feature type="binding site" evidence="9">
    <location>
        <position position="60"/>
    </location>
    <ligand>
        <name>5-hydroxyisourate</name>
        <dbReference type="ChEBI" id="CHEBI:18072"/>
    </ligand>
</feature>
<dbReference type="EC" id="1.7.3.3" evidence="7 10"/>
<evidence type="ECO:0000256" key="6">
    <source>
        <dbReference type="ARBA" id="ARBA00023140"/>
    </source>
</evidence>
<dbReference type="GeneID" id="37204910"/>
<dbReference type="RefSeq" id="XP_025550777.1">
    <property type="nucleotide sequence ID" value="XM_025700621.1"/>
</dbReference>
<dbReference type="Proteomes" id="UP000248961">
    <property type="component" value="Unassembled WGS sequence"/>
</dbReference>
<feature type="binding site" evidence="9">
    <location>
        <position position="60"/>
    </location>
    <ligand>
        <name>urate</name>
        <dbReference type="ChEBI" id="CHEBI:17775"/>
    </ligand>
</feature>
<feature type="binding site" evidence="9">
    <location>
        <position position="243"/>
    </location>
    <ligand>
        <name>5-hydroxyisourate</name>
        <dbReference type="ChEBI" id="CHEBI:18072"/>
    </ligand>
</feature>
<feature type="binding site" evidence="9">
    <location>
        <position position="270"/>
    </location>
    <ligand>
        <name>urate</name>
        <dbReference type="ChEBI" id="CHEBI:17775"/>
    </ligand>
</feature>
<dbReference type="GO" id="GO:0004846">
    <property type="term" value="F:urate oxidase activity"/>
    <property type="evidence" value="ECO:0007669"/>
    <property type="project" value="UniProtKB-EC"/>
</dbReference>
<feature type="binding site" evidence="9">
    <location>
        <position position="192"/>
    </location>
    <ligand>
        <name>5-hydroxyisourate</name>
        <dbReference type="ChEBI" id="CHEBI:18072"/>
    </ligand>
</feature>
<dbReference type="STRING" id="1450537.A0A395HW24"/>
<dbReference type="PIRSF" id="PIRSF000241">
    <property type="entry name" value="Urate_oxidase"/>
    <property type="match status" value="1"/>
</dbReference>